<dbReference type="Proteomes" id="UP000564677">
    <property type="component" value="Unassembled WGS sequence"/>
</dbReference>
<keyword evidence="3" id="KW-1185">Reference proteome</keyword>
<gene>
    <name evidence="2" type="ORF">FHR20_000204</name>
</gene>
<dbReference type="Pfam" id="PF07238">
    <property type="entry name" value="PilZ"/>
    <property type="match status" value="1"/>
</dbReference>
<dbReference type="RefSeq" id="WP_167297845.1">
    <property type="nucleotide sequence ID" value="NZ_JAASQV010000001.1"/>
</dbReference>
<comment type="caution">
    <text evidence="2">The sequence shown here is derived from an EMBL/GenBank/DDBJ whole genome shotgun (WGS) entry which is preliminary data.</text>
</comment>
<dbReference type="InterPro" id="IPR009875">
    <property type="entry name" value="PilZ_domain"/>
</dbReference>
<accession>A0A7X5UW36</accession>
<evidence type="ECO:0000313" key="2">
    <source>
        <dbReference type="EMBL" id="NIJ63273.1"/>
    </source>
</evidence>
<protein>
    <recommendedName>
        <fullName evidence="1">PilZ domain-containing protein</fullName>
    </recommendedName>
</protein>
<reference evidence="2 3" key="1">
    <citation type="submission" date="2020-03" db="EMBL/GenBank/DDBJ databases">
        <title>Genomic Encyclopedia of Type Strains, Phase IV (KMG-IV): sequencing the most valuable type-strain genomes for metagenomic binning, comparative biology and taxonomic classification.</title>
        <authorList>
            <person name="Goeker M."/>
        </authorList>
    </citation>
    <scope>NUCLEOTIDE SEQUENCE [LARGE SCALE GENOMIC DNA]</scope>
    <source>
        <strain evidence="2 3">DSM 4733</strain>
    </source>
</reference>
<dbReference type="AlphaFoldDB" id="A0A7X5UW36"/>
<dbReference type="SUPFAM" id="SSF141371">
    <property type="entry name" value="PilZ domain-like"/>
    <property type="match status" value="1"/>
</dbReference>
<dbReference type="EMBL" id="JAASQV010000001">
    <property type="protein sequence ID" value="NIJ63273.1"/>
    <property type="molecule type" value="Genomic_DNA"/>
</dbReference>
<organism evidence="2 3">
    <name type="scientific">Sphingomonas leidyi</name>
    <dbReference type="NCBI Taxonomy" id="68569"/>
    <lineage>
        <taxon>Bacteria</taxon>
        <taxon>Pseudomonadati</taxon>
        <taxon>Pseudomonadota</taxon>
        <taxon>Alphaproteobacteria</taxon>
        <taxon>Sphingomonadales</taxon>
        <taxon>Sphingomonadaceae</taxon>
        <taxon>Sphingomonas</taxon>
    </lineage>
</organism>
<name>A0A7X5UW36_9SPHN</name>
<sequence>MYVDASMAARAAKERQPRKNLLLAATIEADGLRVPVRIRNLSEGGAMVDGSALPRTGTLLTLTRAEIEVGGRVVWQTQGRCGVAFDTTAITVDEWVSGNRVASFQGHRGQARVDAIQQAVRSGGELPAEPAMAGAAPDLANLGTRLVEEIYHVRELLDRLGERLIDDPHVIAAHMASLQNLDRASQILDHLGAILGADDPAAAVDAVAMQELRARLMR</sequence>
<evidence type="ECO:0000313" key="3">
    <source>
        <dbReference type="Proteomes" id="UP000564677"/>
    </source>
</evidence>
<feature type="domain" description="PilZ" evidence="1">
    <location>
        <begin position="15"/>
        <end position="87"/>
    </location>
</feature>
<evidence type="ECO:0000259" key="1">
    <source>
        <dbReference type="Pfam" id="PF07238"/>
    </source>
</evidence>
<proteinExistence type="predicted"/>
<dbReference type="GO" id="GO:0035438">
    <property type="term" value="F:cyclic-di-GMP binding"/>
    <property type="evidence" value="ECO:0007669"/>
    <property type="project" value="InterPro"/>
</dbReference>